<dbReference type="NCBIfam" id="TIGR04222">
    <property type="entry name" value="near_uncomplex"/>
    <property type="match status" value="1"/>
</dbReference>
<gene>
    <name evidence="3" type="ORF">ACFYXI_29530</name>
</gene>
<evidence type="ECO:0000256" key="1">
    <source>
        <dbReference type="SAM" id="MobiDB-lite"/>
    </source>
</evidence>
<name>A0ABW6SXK6_9ACTN</name>
<feature type="transmembrane region" description="Helical" evidence="2">
    <location>
        <begin position="149"/>
        <end position="165"/>
    </location>
</feature>
<reference evidence="3 4" key="1">
    <citation type="submission" date="2024-10" db="EMBL/GenBank/DDBJ databases">
        <title>The Natural Products Discovery Center: Release of the First 8490 Sequenced Strains for Exploring Actinobacteria Biosynthetic Diversity.</title>
        <authorList>
            <person name="Kalkreuter E."/>
            <person name="Kautsar S.A."/>
            <person name="Yang D."/>
            <person name="Bader C.D."/>
            <person name="Teijaro C.N."/>
            <person name="Fluegel L."/>
            <person name="Davis C.M."/>
            <person name="Simpson J.R."/>
            <person name="Lauterbach L."/>
            <person name="Steele A.D."/>
            <person name="Gui C."/>
            <person name="Meng S."/>
            <person name="Li G."/>
            <person name="Viehrig K."/>
            <person name="Ye F."/>
            <person name="Su P."/>
            <person name="Kiefer A.F."/>
            <person name="Nichols A."/>
            <person name="Cepeda A.J."/>
            <person name="Yan W."/>
            <person name="Fan B."/>
            <person name="Jiang Y."/>
            <person name="Adhikari A."/>
            <person name="Zheng C.-J."/>
            <person name="Schuster L."/>
            <person name="Cowan T.M."/>
            <person name="Smanski M.J."/>
            <person name="Chevrette M.G."/>
            <person name="De Carvalho L.P.S."/>
            <person name="Shen B."/>
        </authorList>
    </citation>
    <scope>NUCLEOTIDE SEQUENCE [LARGE SCALE GENOMIC DNA]</scope>
    <source>
        <strain evidence="3 4">NPDC002173</strain>
    </source>
</reference>
<dbReference type="EMBL" id="JBIASD010000024">
    <property type="protein sequence ID" value="MFF3669736.1"/>
    <property type="molecule type" value="Genomic_DNA"/>
</dbReference>
<keyword evidence="2" id="KW-0472">Membrane</keyword>
<dbReference type="Proteomes" id="UP001602013">
    <property type="component" value="Unassembled WGS sequence"/>
</dbReference>
<keyword evidence="2" id="KW-1133">Transmembrane helix</keyword>
<comment type="caution">
    <text evidence="3">The sequence shown here is derived from an EMBL/GenBank/DDBJ whole genome shotgun (WGS) entry which is preliminary data.</text>
</comment>
<feature type="transmembrane region" description="Helical" evidence="2">
    <location>
        <begin position="171"/>
        <end position="187"/>
    </location>
</feature>
<dbReference type="InterPro" id="IPR026467">
    <property type="entry name" value="Ser/Gly_Cys_C_dom"/>
</dbReference>
<proteinExistence type="predicted"/>
<accession>A0ABW6SXK6</accession>
<feature type="transmembrane region" description="Helical" evidence="2">
    <location>
        <begin position="6"/>
        <end position="27"/>
    </location>
</feature>
<keyword evidence="2" id="KW-0812">Transmembrane</keyword>
<keyword evidence="4" id="KW-1185">Reference proteome</keyword>
<feature type="compositionally biased region" description="Gly residues" evidence="1">
    <location>
        <begin position="272"/>
        <end position="288"/>
    </location>
</feature>
<evidence type="ECO:0000256" key="2">
    <source>
        <dbReference type="SAM" id="Phobius"/>
    </source>
</evidence>
<evidence type="ECO:0000313" key="4">
    <source>
        <dbReference type="Proteomes" id="UP001602013"/>
    </source>
</evidence>
<evidence type="ECO:0000313" key="3">
    <source>
        <dbReference type="EMBL" id="MFF3669736.1"/>
    </source>
</evidence>
<feature type="region of interest" description="Disordered" evidence="1">
    <location>
        <begin position="256"/>
        <end position="288"/>
    </location>
</feature>
<organism evidence="3 4">
    <name type="scientific">Microtetraspora malaysiensis</name>
    <dbReference type="NCBI Taxonomy" id="161358"/>
    <lineage>
        <taxon>Bacteria</taxon>
        <taxon>Bacillati</taxon>
        <taxon>Actinomycetota</taxon>
        <taxon>Actinomycetes</taxon>
        <taxon>Streptosporangiales</taxon>
        <taxon>Streptosporangiaceae</taxon>
        <taxon>Microtetraspora</taxon>
    </lineage>
</organism>
<protein>
    <submittedName>
        <fullName evidence="3">TIGR04222 domain-containing membrane protein</fullName>
    </submittedName>
</protein>
<dbReference type="RefSeq" id="WP_387416014.1">
    <property type="nucleotide sequence ID" value="NZ_JBIASD010000024.1"/>
</dbReference>
<sequence>MPQNSVTLLSIGSLLVVVASSLSDHVARRRSRRVPRGAAERSPSLYELAYLAGGVRRVVVTALAALARAGVVRFDTDGHVQVVAVGGREDAIEADIIHRLSSRDDRRPVTELCAEMPESAAITALAERLTRQKLLLPAAYRPPVWSRRLLGLAISIAGAAAVISILTGHLLGAVLAVVAVGIGVVAWRRGVRLNKAPLTDAGNYVLANTLTRNRQGEIPGMADVAVAMIGSSGLINPEVRRGLQIAEAFPVGNAEDSWTWKPTQTPPKDYAGGSGDQFGGLPPGAGLI</sequence>